<protein>
    <submittedName>
        <fullName evidence="2">Tyrosine-protein phosphatase</fullName>
    </submittedName>
</protein>
<gene>
    <name evidence="2" type="ORF">OHU69_34705</name>
</gene>
<dbReference type="InterPro" id="IPR026893">
    <property type="entry name" value="Tyr/Ser_Pase_IphP-type"/>
</dbReference>
<evidence type="ECO:0000256" key="1">
    <source>
        <dbReference type="SAM" id="SignalP"/>
    </source>
</evidence>
<proteinExistence type="predicted"/>
<reference evidence="2" key="1">
    <citation type="submission" date="2022-10" db="EMBL/GenBank/DDBJ databases">
        <title>The complete genomes of actinobacterial strains from the NBC collection.</title>
        <authorList>
            <person name="Joergensen T.S."/>
            <person name="Alvarez Arevalo M."/>
            <person name="Sterndorff E.B."/>
            <person name="Faurdal D."/>
            <person name="Vuksanovic O."/>
            <person name="Mourched A.-S."/>
            <person name="Charusanti P."/>
            <person name="Shaw S."/>
            <person name="Blin K."/>
            <person name="Weber T."/>
        </authorList>
    </citation>
    <scope>NUCLEOTIDE SEQUENCE</scope>
    <source>
        <strain evidence="2">NBC_00119</strain>
    </source>
</reference>
<dbReference type="InterPro" id="IPR029021">
    <property type="entry name" value="Prot-tyrosine_phosphatase-like"/>
</dbReference>
<sequence length="306" mass="32771">MPRTPRTVSRRALVGAALTTLTAAAVAPGAAAAGRRPYQDPPIRHIPLQGAVNVSDVGGYRALGGGRVRHGLVYRSDALAKLTDADVTTLAGLGLRRVVDYRVPVEIQYDGADRLPAGLTAESRPVSDNGLYAQMMAAIGSRDPARQEEMLGGGRAAAFMRSVYPRFVSDADNRARFAATLRDAAYGTGGRGALLYHCTSGKDRTGWTTYVLLLLLGVPERTAVDDYLASNAFRAAYDAKVRDGLKQSGMMLDPDLLIPLQEVRTEYLSAAVDQARADYGSLGRYVSRGLGLDGHTVTALRHRLLD</sequence>
<dbReference type="SUPFAM" id="SSF52799">
    <property type="entry name" value="(Phosphotyrosine protein) phosphatases II"/>
    <property type="match status" value="1"/>
</dbReference>
<name>A0AAU1UGA4_9ACTN</name>
<evidence type="ECO:0000313" key="2">
    <source>
        <dbReference type="EMBL" id="WTS15749.1"/>
    </source>
</evidence>
<organism evidence="2">
    <name type="scientific">Streptomyces sp. NBC_00119</name>
    <dbReference type="NCBI Taxonomy" id="2975659"/>
    <lineage>
        <taxon>Bacteria</taxon>
        <taxon>Bacillati</taxon>
        <taxon>Actinomycetota</taxon>
        <taxon>Actinomycetes</taxon>
        <taxon>Kitasatosporales</taxon>
        <taxon>Streptomycetaceae</taxon>
        <taxon>Streptomyces</taxon>
    </lineage>
</organism>
<accession>A0AAU1UGA4</accession>
<keyword evidence="1" id="KW-0732">Signal</keyword>
<dbReference type="Gene3D" id="3.90.190.10">
    <property type="entry name" value="Protein tyrosine phosphatase superfamily"/>
    <property type="match status" value="1"/>
</dbReference>
<dbReference type="AlphaFoldDB" id="A0AAU1UGA4"/>
<dbReference type="InterPro" id="IPR006311">
    <property type="entry name" value="TAT_signal"/>
</dbReference>
<dbReference type="EMBL" id="CP108195">
    <property type="protein sequence ID" value="WTS15749.1"/>
    <property type="molecule type" value="Genomic_DNA"/>
</dbReference>
<feature type="signal peptide" evidence="1">
    <location>
        <begin position="1"/>
        <end position="32"/>
    </location>
</feature>
<dbReference type="PROSITE" id="PS51318">
    <property type="entry name" value="TAT"/>
    <property type="match status" value="1"/>
</dbReference>
<dbReference type="GO" id="GO:0004721">
    <property type="term" value="F:phosphoprotein phosphatase activity"/>
    <property type="evidence" value="ECO:0007669"/>
    <property type="project" value="InterPro"/>
</dbReference>
<dbReference type="Pfam" id="PF13350">
    <property type="entry name" value="Y_phosphatase3"/>
    <property type="match status" value="1"/>
</dbReference>
<feature type="chain" id="PRO_5043659201" evidence="1">
    <location>
        <begin position="33"/>
        <end position="306"/>
    </location>
</feature>